<dbReference type="Gene3D" id="2.60.40.10">
    <property type="entry name" value="Immunoglobulins"/>
    <property type="match status" value="3"/>
</dbReference>
<dbReference type="RefSeq" id="WP_248411985.1">
    <property type="nucleotide sequence ID" value="NZ_JALPQF010000003.1"/>
</dbReference>
<dbReference type="SUPFAM" id="SSF81296">
    <property type="entry name" value="E set domains"/>
    <property type="match status" value="3"/>
</dbReference>
<dbReference type="InterPro" id="IPR050827">
    <property type="entry name" value="CRP1_MDG1_kinase"/>
</dbReference>
<sequence>MNTISKHITILTLVLISWVSFAQNKDKGYRFEGNDVVFTFNRYDYEKFTDNTTEEKIKFEDLTIDNVVVAGEFNNWSLYDWKMTKVNDNTYELRKSIADFKDEYSWEFKFIVNNQFWAEPSKYDANIKLAERKGSSLNVYNLKMDIKAAIPNNNGNVRFRLRGYQDAKKVIVAGSFNRWNENDFQMYKIENGWELKLNIKPGEYEYRFIVDGHWMEDPSNPSKVTNEFGEFNSYINIGKYVTFLLKGYSNAKQVVLAGSFNDWNESDIKMEKGDNGYWRYRMPLPAGKHYYKFIIDGNWTLDPENPIKEYDGQGNINSVFMVK</sequence>
<evidence type="ECO:0000313" key="4">
    <source>
        <dbReference type="Proteomes" id="UP001203687"/>
    </source>
</evidence>
<feature type="domain" description="AMP-activated protein kinase glycogen-binding" evidence="2">
    <location>
        <begin position="165"/>
        <end position="239"/>
    </location>
</feature>
<evidence type="ECO:0000313" key="3">
    <source>
        <dbReference type="EMBL" id="MCK8479722.1"/>
    </source>
</evidence>
<evidence type="ECO:0000259" key="2">
    <source>
        <dbReference type="Pfam" id="PF16561"/>
    </source>
</evidence>
<dbReference type="EMBL" id="JALPQF010000003">
    <property type="protein sequence ID" value="MCK8479722.1"/>
    <property type="molecule type" value="Genomic_DNA"/>
</dbReference>
<comment type="caution">
    <text evidence="3">The sequence shown here is derived from an EMBL/GenBank/DDBJ whole genome shotgun (WGS) entry which is preliminary data.</text>
</comment>
<proteinExistence type="inferred from homology"/>
<protein>
    <recommendedName>
        <fullName evidence="2">AMP-activated protein kinase glycogen-binding domain-containing protein</fullName>
    </recommendedName>
</protein>
<name>A0ABT0H7B4_9FLAO</name>
<dbReference type="PANTHER" id="PTHR10343">
    <property type="entry name" value="5'-AMP-ACTIVATED PROTEIN KINASE , BETA SUBUNIT"/>
    <property type="match status" value="1"/>
</dbReference>
<evidence type="ECO:0000256" key="1">
    <source>
        <dbReference type="ARBA" id="ARBA00010926"/>
    </source>
</evidence>
<feature type="domain" description="AMP-activated protein kinase glycogen-binding" evidence="2">
    <location>
        <begin position="250"/>
        <end position="322"/>
    </location>
</feature>
<dbReference type="InterPro" id="IPR013783">
    <property type="entry name" value="Ig-like_fold"/>
</dbReference>
<dbReference type="InterPro" id="IPR014756">
    <property type="entry name" value="Ig_E-set"/>
</dbReference>
<comment type="similarity">
    <text evidence="1">Belongs to the 5'-AMP-activated protein kinase beta subunit family.</text>
</comment>
<accession>A0ABT0H7B4</accession>
<dbReference type="PANTHER" id="PTHR10343:SF84">
    <property type="entry name" value="5'-AMP-ACTIVATED PROTEIN KINASE SUBUNIT BETA-1"/>
    <property type="match status" value="1"/>
</dbReference>
<dbReference type="CDD" id="cd02859">
    <property type="entry name" value="E_set_AMPKbeta_like_N"/>
    <property type="match status" value="2"/>
</dbReference>
<dbReference type="Proteomes" id="UP001203687">
    <property type="component" value="Unassembled WGS sequence"/>
</dbReference>
<organism evidence="3 4">
    <name type="scientific">Psychroserpens algicola</name>
    <dbReference type="NCBI Taxonomy" id="1719034"/>
    <lineage>
        <taxon>Bacteria</taxon>
        <taxon>Pseudomonadati</taxon>
        <taxon>Bacteroidota</taxon>
        <taxon>Flavobacteriia</taxon>
        <taxon>Flavobacteriales</taxon>
        <taxon>Flavobacteriaceae</taxon>
        <taxon>Psychroserpens</taxon>
    </lineage>
</organism>
<gene>
    <name evidence="3" type="ORF">MUY34_03770</name>
</gene>
<reference evidence="3" key="1">
    <citation type="submission" date="2022-04" db="EMBL/GenBank/DDBJ databases">
        <authorList>
            <person name="Ren T."/>
        </authorList>
    </citation>
    <scope>NUCLEOTIDE SEQUENCE</scope>
    <source>
        <strain evidence="3">F63249</strain>
    </source>
</reference>
<dbReference type="Pfam" id="PF16561">
    <property type="entry name" value="AMPK1_CBM"/>
    <property type="match status" value="2"/>
</dbReference>
<dbReference type="InterPro" id="IPR032640">
    <property type="entry name" value="AMPK1_CBM"/>
</dbReference>
<keyword evidence="4" id="KW-1185">Reference proteome</keyword>